<organism evidence="14 15">
    <name type="scientific">Candidatus Argoarchaeum ethanivorans</name>
    <dbReference type="NCBI Taxonomy" id="2608793"/>
    <lineage>
        <taxon>Archaea</taxon>
        <taxon>Methanobacteriati</taxon>
        <taxon>Methanobacteriota</taxon>
        <taxon>Stenosarchaea group</taxon>
        <taxon>Methanomicrobia</taxon>
        <taxon>Methanosarcinales</taxon>
        <taxon>Methanosarcinales incertae sedis</taxon>
        <taxon>GOM Arc I cluster</taxon>
        <taxon>Candidatus Argoarchaeum</taxon>
    </lineage>
</organism>
<proteinExistence type="inferred from homology"/>
<evidence type="ECO:0000256" key="4">
    <source>
        <dbReference type="ARBA" id="ARBA00022723"/>
    </source>
</evidence>
<dbReference type="EMBL" id="CAJHIR010000064">
    <property type="protein sequence ID" value="CAD6494605.1"/>
    <property type="molecule type" value="Genomic_DNA"/>
</dbReference>
<name>A0A811TIG2_9EURY</name>
<keyword evidence="4 11" id="KW-0479">Metal-binding</keyword>
<dbReference type="CDD" id="cd01746">
    <property type="entry name" value="GATase1_CTP_Synthase"/>
    <property type="match status" value="1"/>
</dbReference>
<evidence type="ECO:0000256" key="9">
    <source>
        <dbReference type="ARBA" id="ARBA00022975"/>
    </source>
</evidence>
<dbReference type="EC" id="6.3.4.2" evidence="11"/>
<comment type="function">
    <text evidence="11">Catalyzes the ATP-dependent amination of UTP to CTP with either L-glutamine or ammonia as the source of nitrogen. Regulates intracellular CTP levels through interactions with the four ribonucleotide triphosphates.</text>
</comment>
<dbReference type="AlphaFoldDB" id="A0A811TIG2"/>
<dbReference type="Pfam" id="PF06418">
    <property type="entry name" value="CTP_synth_N"/>
    <property type="match status" value="1"/>
</dbReference>
<feature type="domain" description="CTP synthase N-terminal" evidence="13">
    <location>
        <begin position="17"/>
        <end position="280"/>
    </location>
</feature>
<comment type="catalytic activity">
    <reaction evidence="11">
        <text>UTP + NH4(+) + ATP = CTP + ADP + phosphate + 2 H(+)</text>
        <dbReference type="Rhea" id="RHEA:16597"/>
        <dbReference type="ChEBI" id="CHEBI:15378"/>
        <dbReference type="ChEBI" id="CHEBI:28938"/>
        <dbReference type="ChEBI" id="CHEBI:30616"/>
        <dbReference type="ChEBI" id="CHEBI:37563"/>
        <dbReference type="ChEBI" id="CHEBI:43474"/>
        <dbReference type="ChEBI" id="CHEBI:46398"/>
        <dbReference type="ChEBI" id="CHEBI:456216"/>
    </reaction>
</comment>
<keyword evidence="9 11" id="KW-0665">Pyrimidine biosynthesis</keyword>
<feature type="binding site" evidence="11">
    <location>
        <position position="237"/>
    </location>
    <ligand>
        <name>UTP</name>
        <dbReference type="ChEBI" id="CHEBI:46398"/>
    </ligand>
</feature>
<evidence type="ECO:0000256" key="10">
    <source>
        <dbReference type="ARBA" id="ARBA00047781"/>
    </source>
</evidence>
<protein>
    <recommendedName>
        <fullName evidence="11">CTP synthase</fullName>
        <ecNumber evidence="11">6.3.4.2</ecNumber>
    </recommendedName>
    <alternativeName>
        <fullName evidence="11">Cytidine 5'-triphosphate synthase</fullName>
    </alternativeName>
    <alternativeName>
        <fullName evidence="11">Cytidine triphosphate synthetase</fullName>
        <shortName evidence="11">CTP synthetase</shortName>
        <shortName evidence="11">CTPS</shortName>
    </alternativeName>
    <alternativeName>
        <fullName evidence="11">UTP--ammonia ligase</fullName>
    </alternativeName>
</protein>
<dbReference type="Proteomes" id="UP000612009">
    <property type="component" value="Unassembled WGS sequence"/>
</dbReference>
<comment type="catalytic activity">
    <reaction evidence="10 11">
        <text>UTP + L-glutamine + ATP + H2O = CTP + L-glutamate + ADP + phosphate + 2 H(+)</text>
        <dbReference type="Rhea" id="RHEA:26426"/>
        <dbReference type="ChEBI" id="CHEBI:15377"/>
        <dbReference type="ChEBI" id="CHEBI:15378"/>
        <dbReference type="ChEBI" id="CHEBI:29985"/>
        <dbReference type="ChEBI" id="CHEBI:30616"/>
        <dbReference type="ChEBI" id="CHEBI:37563"/>
        <dbReference type="ChEBI" id="CHEBI:43474"/>
        <dbReference type="ChEBI" id="CHEBI:46398"/>
        <dbReference type="ChEBI" id="CHEBI:58359"/>
        <dbReference type="ChEBI" id="CHEBI:456216"/>
        <dbReference type="EC" id="6.3.4.2"/>
    </reaction>
</comment>
<dbReference type="GO" id="GO:0097268">
    <property type="term" value="C:cytoophidium"/>
    <property type="evidence" value="ECO:0007669"/>
    <property type="project" value="UniProtKB-ARBA"/>
</dbReference>
<feature type="binding site" evidence="11">
    <location>
        <begin position="201"/>
        <end position="206"/>
    </location>
    <ligand>
        <name>UTP</name>
        <dbReference type="ChEBI" id="CHEBI:46398"/>
    </ligand>
</feature>
<evidence type="ECO:0000256" key="6">
    <source>
        <dbReference type="ARBA" id="ARBA00022840"/>
    </source>
</evidence>
<dbReference type="UniPathway" id="UPA00159">
    <property type="reaction ID" value="UER00277"/>
</dbReference>
<feature type="active site" description="Nucleophile; for glutamine hydrolysis" evidence="11">
    <location>
        <position position="396"/>
    </location>
</feature>
<comment type="activity regulation">
    <text evidence="11">Allosterically activated by GTP, when glutamine is the substrate; GTP has no effect on the reaction when ammonia is the substrate. The allosteric effector GTP functions by stabilizing the protein conformation that binds the tetrahedral intermediate(s) formed during glutamine hydrolysis. Inhibited by the product CTP, via allosteric rather than competitive inhibition.</text>
</comment>
<dbReference type="CDD" id="cd03113">
    <property type="entry name" value="CTPS_N"/>
    <property type="match status" value="1"/>
</dbReference>
<feature type="binding site" evidence="11">
    <location>
        <begin position="201"/>
        <end position="206"/>
    </location>
    <ligand>
        <name>CTP</name>
        <dbReference type="ChEBI" id="CHEBI:37563"/>
        <note>allosteric inhibitor</note>
    </ligand>
</feature>
<comment type="catalytic activity">
    <reaction evidence="11">
        <text>L-glutamine + H2O = L-glutamate + NH4(+)</text>
        <dbReference type="Rhea" id="RHEA:15889"/>
        <dbReference type="ChEBI" id="CHEBI:15377"/>
        <dbReference type="ChEBI" id="CHEBI:28938"/>
        <dbReference type="ChEBI" id="CHEBI:29985"/>
        <dbReference type="ChEBI" id="CHEBI:58359"/>
    </reaction>
</comment>
<evidence type="ECO:0000256" key="7">
    <source>
        <dbReference type="ARBA" id="ARBA00022842"/>
    </source>
</evidence>
<comment type="caution">
    <text evidence="14">The sequence shown here is derived from an EMBL/GenBank/DDBJ whole genome shotgun (WGS) entry which is preliminary data.</text>
</comment>
<keyword evidence="5 11" id="KW-0547">Nucleotide-binding</keyword>
<sequence length="551" mass="61590">MHVLSYGFVGGEVTGMKYIVVTGGVMSGLGKGITAASVGRILKNKGYEITAIKIDPYINIDAGTMSPYQHGEVFVLKDGGEVDLDLGNYERFLDVELTRDHNITTGKVYQSVIDRERRGDYLGKTVQIIPHITNEIKERIQTVAVASGADVCVIEVGGTVGDIESMPFLEAVRQMHAEEGRGQMAFLHVTLVPLDSQGDQKTKPTQHSVRELRELGLHPDMIIARSPVPLKKDAKSKIAMFCDVPPEAVISAHDSSDIYMVPSQIEREGLSDYLMRKLNLSVFAIHTEWSEMVEQLLRSSISGEVNLAIVGKYTHLKDTYISIREALKHASIECGYRVETAWIESEKLEQQPELIEELGRYDGILVPGGFGSRGTNGKIAAIRYAREHKIPYLGLCLGMQLAVIEFARNVLGISDADSSEFSNTKHPVIDLLPEQQDVENMGGTMRLGNYEAEITEGSLAHRTYNATRIIERHRHRYEVNPKYIEKIEANGMMFTGRNKNRMEILEIPTHPFFVASQFHPEFKSRPGKPAPLFKSLVEAMTQYKNRNKKKT</sequence>
<comment type="subunit">
    <text evidence="11">Homotetramer.</text>
</comment>
<feature type="active site" evidence="11">
    <location>
        <position position="521"/>
    </location>
</feature>
<keyword evidence="7 11" id="KW-0460">Magnesium</keyword>
<feature type="binding site" evidence="11">
    <location>
        <begin position="397"/>
        <end position="400"/>
    </location>
    <ligand>
        <name>L-glutamine</name>
        <dbReference type="ChEBI" id="CHEBI:58359"/>
    </ligand>
</feature>
<dbReference type="GO" id="GO:0005524">
    <property type="term" value="F:ATP binding"/>
    <property type="evidence" value="ECO:0007669"/>
    <property type="project" value="UniProtKB-KW"/>
</dbReference>
<evidence type="ECO:0000256" key="5">
    <source>
        <dbReference type="ARBA" id="ARBA00022741"/>
    </source>
</evidence>
<feature type="binding site" evidence="11">
    <location>
        <begin position="28"/>
        <end position="33"/>
    </location>
    <ligand>
        <name>ATP</name>
        <dbReference type="ChEBI" id="CHEBI:30616"/>
    </ligand>
</feature>
<evidence type="ECO:0000313" key="15">
    <source>
        <dbReference type="Proteomes" id="UP000612009"/>
    </source>
</evidence>
<evidence type="ECO:0000256" key="11">
    <source>
        <dbReference type="HAMAP-Rule" id="MF_01227"/>
    </source>
</evidence>
<accession>A0A811TIG2</accession>
<dbReference type="PANTHER" id="PTHR11550:SF0">
    <property type="entry name" value="CTP SYNTHASE-RELATED"/>
    <property type="match status" value="1"/>
</dbReference>
<feature type="domain" description="Glutamine amidotransferase" evidence="12">
    <location>
        <begin position="316"/>
        <end position="538"/>
    </location>
</feature>
<dbReference type="GO" id="GO:0003883">
    <property type="term" value="F:CTP synthase activity"/>
    <property type="evidence" value="ECO:0007669"/>
    <property type="project" value="UniProtKB-UniRule"/>
</dbReference>
<dbReference type="InterPro" id="IPR033828">
    <property type="entry name" value="GATase1_CTP_Synthase"/>
</dbReference>
<dbReference type="SUPFAM" id="SSF52317">
    <property type="entry name" value="Class I glutamine amidotransferase-like"/>
    <property type="match status" value="1"/>
</dbReference>
<dbReference type="NCBIfam" id="NF003792">
    <property type="entry name" value="PRK05380.1"/>
    <property type="match status" value="1"/>
</dbReference>
<feature type="binding site" evidence="11">
    <location>
        <position position="155"/>
    </location>
    <ligand>
        <name>Mg(2+)</name>
        <dbReference type="ChEBI" id="CHEBI:18420"/>
    </ligand>
</feature>
<dbReference type="PROSITE" id="PS51273">
    <property type="entry name" value="GATASE_TYPE_1"/>
    <property type="match status" value="1"/>
</dbReference>
<dbReference type="InterPro" id="IPR004468">
    <property type="entry name" value="CTP_synthase"/>
</dbReference>
<dbReference type="InterPro" id="IPR017926">
    <property type="entry name" value="GATASE"/>
</dbReference>
<feature type="binding site" evidence="11">
    <location>
        <position position="68"/>
    </location>
    <ligand>
        <name>L-glutamine</name>
        <dbReference type="ChEBI" id="CHEBI:58359"/>
    </ligand>
</feature>
<feature type="active site" evidence="11">
    <location>
        <position position="519"/>
    </location>
</feature>
<keyword evidence="8 11" id="KW-0315">Glutamine amidotransferase</keyword>
<comment type="caution">
    <text evidence="11">Lacks conserved residue(s) required for the propagation of feature annotation.</text>
</comment>
<dbReference type="InterPro" id="IPR029062">
    <property type="entry name" value="Class_I_gatase-like"/>
</dbReference>
<dbReference type="GO" id="GO:0019856">
    <property type="term" value="P:pyrimidine nucleobase biosynthetic process"/>
    <property type="evidence" value="ECO:0007669"/>
    <property type="project" value="TreeGrafter"/>
</dbReference>
<feature type="binding site" evidence="11">
    <location>
        <position position="85"/>
    </location>
    <ligand>
        <name>Mg(2+)</name>
        <dbReference type="ChEBI" id="CHEBI:18420"/>
    </ligand>
</feature>
<comment type="similarity">
    <text evidence="2 11">Belongs to the CTP synthase family.</text>
</comment>
<feature type="binding site" evidence="11">
    <location>
        <position position="369"/>
    </location>
    <ligand>
        <name>L-glutamine</name>
        <dbReference type="ChEBI" id="CHEBI:58359"/>
    </ligand>
</feature>
<feature type="binding site" evidence="11">
    <location>
        <position position="27"/>
    </location>
    <ligand>
        <name>CTP</name>
        <dbReference type="ChEBI" id="CHEBI:37563"/>
        <note>allosteric inhibitor</note>
    </ligand>
</feature>
<dbReference type="NCBIfam" id="TIGR00337">
    <property type="entry name" value="PyrG"/>
    <property type="match status" value="1"/>
</dbReference>
<dbReference type="FunFam" id="3.40.50.880:FF:000002">
    <property type="entry name" value="CTP synthase"/>
    <property type="match status" value="1"/>
</dbReference>
<dbReference type="GO" id="GO:0042802">
    <property type="term" value="F:identical protein binding"/>
    <property type="evidence" value="ECO:0007669"/>
    <property type="project" value="TreeGrafter"/>
</dbReference>
<evidence type="ECO:0000313" key="14">
    <source>
        <dbReference type="EMBL" id="CAD6494605.1"/>
    </source>
</evidence>
<feature type="region of interest" description="Amidoligase domain" evidence="11">
    <location>
        <begin position="1"/>
        <end position="280"/>
    </location>
</feature>
<feature type="binding site" evidence="11">
    <location>
        <position position="237"/>
    </location>
    <ligand>
        <name>CTP</name>
        <dbReference type="ChEBI" id="CHEBI:37563"/>
        <note>allosteric inhibitor</note>
    </ligand>
</feature>
<keyword evidence="6 11" id="KW-0067">ATP-binding</keyword>
<dbReference type="Gene3D" id="3.40.50.300">
    <property type="entry name" value="P-loop containing nucleotide triphosphate hydrolases"/>
    <property type="match status" value="1"/>
</dbReference>
<dbReference type="Gene3D" id="3.40.50.880">
    <property type="match status" value="1"/>
</dbReference>
<dbReference type="FunFam" id="3.40.50.300:FF:000009">
    <property type="entry name" value="CTP synthase"/>
    <property type="match status" value="1"/>
</dbReference>
<feature type="binding site" evidence="11">
    <location>
        <position position="420"/>
    </location>
    <ligand>
        <name>L-glutamine</name>
        <dbReference type="ChEBI" id="CHEBI:58359"/>
    </ligand>
</feature>
<evidence type="ECO:0000256" key="2">
    <source>
        <dbReference type="ARBA" id="ARBA00007533"/>
    </source>
</evidence>
<evidence type="ECO:0000256" key="1">
    <source>
        <dbReference type="ARBA" id="ARBA00005171"/>
    </source>
</evidence>
<dbReference type="SUPFAM" id="SSF52540">
    <property type="entry name" value="P-loop containing nucleoside triphosphate hydrolases"/>
    <property type="match status" value="1"/>
</dbReference>
<comment type="pathway">
    <text evidence="1 11">Pyrimidine metabolism; CTP biosynthesis via de novo pathway; CTP from UDP: step 2/2.</text>
</comment>
<dbReference type="GO" id="GO:0044210">
    <property type="term" value="P:'de novo' CTP biosynthetic process"/>
    <property type="evidence" value="ECO:0007669"/>
    <property type="project" value="UniProtKB-UniRule"/>
</dbReference>
<evidence type="ECO:0000259" key="12">
    <source>
        <dbReference type="Pfam" id="PF00117"/>
    </source>
</evidence>
<feature type="binding site" evidence="11">
    <location>
        <position position="85"/>
    </location>
    <ligand>
        <name>ATP</name>
        <dbReference type="ChEBI" id="CHEBI:30616"/>
    </ligand>
</feature>
<gene>
    <name evidence="11 14" type="primary">pyrG</name>
    <name evidence="14" type="ORF">LAKADJCE_00853</name>
</gene>
<evidence type="ECO:0000256" key="3">
    <source>
        <dbReference type="ARBA" id="ARBA00022598"/>
    </source>
</evidence>
<dbReference type="PANTHER" id="PTHR11550">
    <property type="entry name" value="CTP SYNTHASE"/>
    <property type="match status" value="1"/>
</dbReference>
<dbReference type="InterPro" id="IPR027417">
    <property type="entry name" value="P-loop_NTPase"/>
</dbReference>
<feature type="binding site" evidence="11">
    <location>
        <position position="476"/>
    </location>
    <ligand>
        <name>L-glutamine</name>
        <dbReference type="ChEBI" id="CHEBI:58359"/>
    </ligand>
</feature>
<evidence type="ECO:0000256" key="8">
    <source>
        <dbReference type="ARBA" id="ARBA00022962"/>
    </source>
</evidence>
<feature type="binding site" evidence="11">
    <location>
        <begin position="162"/>
        <end position="164"/>
    </location>
    <ligand>
        <name>CTP</name>
        <dbReference type="ChEBI" id="CHEBI:37563"/>
        <note>allosteric inhibitor</note>
    </ligand>
</feature>
<comment type="miscellaneous">
    <text evidence="11">CTPSs have evolved a hybrid strategy for distinguishing between UTP and CTP. The overlapping regions of the product feedback inhibitory and substrate sites recognize a common feature in both compounds, the triphosphate moiety. To differentiate isosteric substrate and product pyrimidine rings, an additional pocket far from the expected kinase/ligase catalytic site, specifically recognizes the cytosine and ribose portions of the product inhibitor.</text>
</comment>
<feature type="binding site" evidence="11">
    <location>
        <position position="27"/>
    </location>
    <ligand>
        <name>UTP</name>
        <dbReference type="ChEBI" id="CHEBI:46398"/>
    </ligand>
</feature>
<evidence type="ECO:0000259" key="13">
    <source>
        <dbReference type="Pfam" id="PF06418"/>
    </source>
</evidence>
<dbReference type="InterPro" id="IPR017456">
    <property type="entry name" value="CTP_synthase_N"/>
</dbReference>
<dbReference type="Pfam" id="PF00117">
    <property type="entry name" value="GATase"/>
    <property type="match status" value="1"/>
</dbReference>
<dbReference type="GO" id="GO:0046872">
    <property type="term" value="F:metal ion binding"/>
    <property type="evidence" value="ECO:0007669"/>
    <property type="project" value="UniProtKB-KW"/>
</dbReference>
<reference evidence="14" key="1">
    <citation type="submission" date="2020-10" db="EMBL/GenBank/DDBJ databases">
        <authorList>
            <person name="Hahn C.J."/>
            <person name="Laso-Perez R."/>
            <person name="Vulcano F."/>
            <person name="Vaziourakis K.-M."/>
            <person name="Stokke R."/>
            <person name="Steen I.H."/>
            <person name="Teske A."/>
            <person name="Boetius A."/>
            <person name="Liebeke M."/>
            <person name="Amann R."/>
            <person name="Knittel K."/>
        </authorList>
    </citation>
    <scope>NUCLEOTIDE SEQUENCE</scope>
    <source>
        <strain evidence="14">Gfbio:e3339647-f889-4370-9287-4fb5cb688e4c:AG392J18_GoMArc1</strain>
    </source>
</reference>
<keyword evidence="3 11" id="KW-0436">Ligase</keyword>
<dbReference type="HAMAP" id="MF_01227">
    <property type="entry name" value="PyrG"/>
    <property type="match status" value="1"/>
</dbReference>